<gene>
    <name evidence="2" type="ORF">H2200_013293</name>
</gene>
<dbReference type="AlphaFoldDB" id="A0AA38WW16"/>
<reference evidence="2" key="1">
    <citation type="submission" date="2022-10" db="EMBL/GenBank/DDBJ databases">
        <title>Culturing micro-colonial fungi from biological soil crusts in the Mojave desert and describing Neophaeococcomyces mojavensis, and introducing the new genera and species Taxawa tesnikishii.</title>
        <authorList>
            <person name="Kurbessoian T."/>
            <person name="Stajich J.E."/>
        </authorList>
    </citation>
    <scope>NUCLEOTIDE SEQUENCE</scope>
    <source>
        <strain evidence="2">TK_41</strain>
    </source>
</reference>
<feature type="compositionally biased region" description="Polar residues" evidence="1">
    <location>
        <begin position="16"/>
        <end position="28"/>
    </location>
</feature>
<dbReference type="EMBL" id="JAPDRK010000028">
    <property type="protein sequence ID" value="KAJ9602173.1"/>
    <property type="molecule type" value="Genomic_DNA"/>
</dbReference>
<name>A0AA38WW16_9EURO</name>
<comment type="caution">
    <text evidence="2">The sequence shown here is derived from an EMBL/GenBank/DDBJ whole genome shotgun (WGS) entry which is preliminary data.</text>
</comment>
<accession>A0AA38WW16</accession>
<evidence type="ECO:0000313" key="2">
    <source>
        <dbReference type="EMBL" id="KAJ9602173.1"/>
    </source>
</evidence>
<sequence length="272" mass="30463">MAEYERRSAAEPAPIVSSTLLERPPTTTTDEKRLTITSSSLIRHSPGHPMSANQALEYPPHPFAESLTLILAGIPPGFSDLALTGTLSTRTILLLDQISSWAALTSKPRRSANLSQRDLFLISTGSVESAKSAVAILFALPPIATGPTLEHCLCLVLCLSIRGARHKARPARSYVRLWTDFVACARLLAARYLTRAEEHCLIWMTFLTGYGSESRAWEGQIEGLLDLLVQRYSDRVGREWEDWEGVLRDFWWLEPLGSDWCRLWERSMVRLG</sequence>
<feature type="region of interest" description="Disordered" evidence="1">
    <location>
        <begin position="1"/>
        <end position="30"/>
    </location>
</feature>
<evidence type="ECO:0000256" key="1">
    <source>
        <dbReference type="SAM" id="MobiDB-lite"/>
    </source>
</evidence>
<proteinExistence type="predicted"/>
<keyword evidence="3" id="KW-1185">Reference proteome</keyword>
<organism evidence="2 3">
    <name type="scientific">Cladophialophora chaetospira</name>
    <dbReference type="NCBI Taxonomy" id="386627"/>
    <lineage>
        <taxon>Eukaryota</taxon>
        <taxon>Fungi</taxon>
        <taxon>Dikarya</taxon>
        <taxon>Ascomycota</taxon>
        <taxon>Pezizomycotina</taxon>
        <taxon>Eurotiomycetes</taxon>
        <taxon>Chaetothyriomycetidae</taxon>
        <taxon>Chaetothyriales</taxon>
        <taxon>Herpotrichiellaceae</taxon>
        <taxon>Cladophialophora</taxon>
    </lineage>
</organism>
<evidence type="ECO:0000313" key="3">
    <source>
        <dbReference type="Proteomes" id="UP001172673"/>
    </source>
</evidence>
<protein>
    <submittedName>
        <fullName evidence="2">Uncharacterized protein</fullName>
    </submittedName>
</protein>
<dbReference type="Proteomes" id="UP001172673">
    <property type="component" value="Unassembled WGS sequence"/>
</dbReference>